<evidence type="ECO:0000313" key="2">
    <source>
        <dbReference type="EMBL" id="EDK36345.2"/>
    </source>
</evidence>
<dbReference type="GeneID" id="5128579"/>
<dbReference type="OMA" id="ITATHRF"/>
<accession>A5DAY8</accession>
<evidence type="ECO:0000256" key="1">
    <source>
        <dbReference type="SAM" id="MobiDB-lite"/>
    </source>
</evidence>
<dbReference type="FunCoup" id="A5DAY8">
    <property type="interactions" value="1058"/>
</dbReference>
<protein>
    <submittedName>
        <fullName evidence="2">Uncharacterized protein</fullName>
    </submittedName>
</protein>
<dbReference type="GO" id="GO:0010106">
    <property type="term" value="P:cellular response to iron ion starvation"/>
    <property type="evidence" value="ECO:0007669"/>
    <property type="project" value="InterPro"/>
</dbReference>
<dbReference type="OrthoDB" id="4068596at2759"/>
<dbReference type="GO" id="GO:0000981">
    <property type="term" value="F:DNA-binding transcription factor activity, RNA polymerase II-specific"/>
    <property type="evidence" value="ECO:0007669"/>
    <property type="project" value="InterPro"/>
</dbReference>
<gene>
    <name evidence="2" type="ORF">PGUG_00443</name>
</gene>
<dbReference type="Pfam" id="PF08731">
    <property type="entry name" value="AFT"/>
    <property type="match status" value="1"/>
</dbReference>
<dbReference type="HOGENOM" id="CLU_634778_0_0_1"/>
<dbReference type="EMBL" id="CH408155">
    <property type="protein sequence ID" value="EDK36345.2"/>
    <property type="molecule type" value="Genomic_DNA"/>
</dbReference>
<evidence type="ECO:0000313" key="3">
    <source>
        <dbReference type="Proteomes" id="UP000001997"/>
    </source>
</evidence>
<proteinExistence type="predicted"/>
<dbReference type="STRING" id="294746.A5DAY8"/>
<dbReference type="Proteomes" id="UP000001997">
    <property type="component" value="Unassembled WGS sequence"/>
</dbReference>
<keyword evidence="3" id="KW-1185">Reference proteome</keyword>
<dbReference type="GO" id="GO:0045944">
    <property type="term" value="P:positive regulation of transcription by RNA polymerase II"/>
    <property type="evidence" value="ECO:0007669"/>
    <property type="project" value="InterPro"/>
</dbReference>
<feature type="compositionally biased region" description="Polar residues" evidence="1">
    <location>
        <begin position="214"/>
        <end position="236"/>
    </location>
</feature>
<dbReference type="KEGG" id="pgu:PGUG_00443"/>
<dbReference type="eggNOG" id="KOG4818">
    <property type="taxonomic scope" value="Eukaryota"/>
</dbReference>
<sequence>MPLHQSSLSELCLRNRKFATKDKIKPWLQKILQARKGINIVIERSDSNKIIFRCKPVSKRDSEGKAVRQSTCPFRVRANYSSRNRSWSLVVINEWHDHELEPHGLVPVLSPSMEIFEGSEPKKEAILSSRTSTPKARQKDSHFKVFNSLTSDPESKSSNYILNLLTNEVNSLIKETVLDNRALSDNDKSSILRGFSSQFLNDYKNVMSPPSKPSGLNSWLSTPNTSHTTLNPNPSANLIPLTPLLNESDQDYTDTESATANTHPQAALESFTHLPGLNLNLNSNTIQLSSSIQNQAQQLPSFNSIQNQLPFSPTLGSYNGNGSSTTLNPSHLHNTTKSSSNVIFGLNEFKLNGPSTSPAANVSTDTFASSFPQTSNVMNNQSALSIPGLSSPSNNVIHNNPSTSQLMYRDPLASFAHSSHQHHGLANISDGW</sequence>
<dbReference type="AlphaFoldDB" id="A5DAY8"/>
<reference evidence="2 3" key="1">
    <citation type="journal article" date="2009" name="Nature">
        <title>Evolution of pathogenicity and sexual reproduction in eight Candida genomes.</title>
        <authorList>
            <person name="Butler G."/>
            <person name="Rasmussen M.D."/>
            <person name="Lin M.F."/>
            <person name="Santos M.A."/>
            <person name="Sakthikumar S."/>
            <person name="Munro C.A."/>
            <person name="Rheinbay E."/>
            <person name="Grabherr M."/>
            <person name="Forche A."/>
            <person name="Reedy J.L."/>
            <person name="Agrafioti I."/>
            <person name="Arnaud M.B."/>
            <person name="Bates S."/>
            <person name="Brown A.J."/>
            <person name="Brunke S."/>
            <person name="Costanzo M.C."/>
            <person name="Fitzpatrick D.A."/>
            <person name="de Groot P.W."/>
            <person name="Harris D."/>
            <person name="Hoyer L.L."/>
            <person name="Hube B."/>
            <person name="Klis F.M."/>
            <person name="Kodira C."/>
            <person name="Lennard N."/>
            <person name="Logue M.E."/>
            <person name="Martin R."/>
            <person name="Neiman A.M."/>
            <person name="Nikolaou E."/>
            <person name="Quail M.A."/>
            <person name="Quinn J."/>
            <person name="Santos M.C."/>
            <person name="Schmitzberger F.F."/>
            <person name="Sherlock G."/>
            <person name="Shah P."/>
            <person name="Silverstein K.A."/>
            <person name="Skrzypek M.S."/>
            <person name="Soll D."/>
            <person name="Staggs R."/>
            <person name="Stansfield I."/>
            <person name="Stumpf M.P."/>
            <person name="Sudbery P.E."/>
            <person name="Srikantha T."/>
            <person name="Zeng Q."/>
            <person name="Berman J."/>
            <person name="Berriman M."/>
            <person name="Heitman J."/>
            <person name="Gow N.A."/>
            <person name="Lorenz M.C."/>
            <person name="Birren B.W."/>
            <person name="Kellis M."/>
            <person name="Cuomo C.A."/>
        </authorList>
    </citation>
    <scope>NUCLEOTIDE SEQUENCE [LARGE SCALE GENOMIC DNA]</scope>
    <source>
        <strain evidence="3">ATCC 6260 / CBS 566 / DSM 6381 / JCM 1539 / NBRC 10279 / NRRL Y-324</strain>
    </source>
</reference>
<dbReference type="InParanoid" id="A5DAY8"/>
<dbReference type="RefSeq" id="XP_001487066.2">
    <property type="nucleotide sequence ID" value="XM_001487016.1"/>
</dbReference>
<dbReference type="InterPro" id="IPR014842">
    <property type="entry name" value="AFT"/>
</dbReference>
<dbReference type="VEuPathDB" id="FungiDB:PGUG_00443"/>
<name>A5DAY8_PICGU</name>
<feature type="region of interest" description="Disordered" evidence="1">
    <location>
        <begin position="210"/>
        <end position="236"/>
    </location>
</feature>
<organism evidence="2 3">
    <name type="scientific">Meyerozyma guilliermondii (strain ATCC 6260 / CBS 566 / DSM 6381 / JCM 1539 / NBRC 10279 / NRRL Y-324)</name>
    <name type="common">Yeast</name>
    <name type="synonym">Candida guilliermondii</name>
    <dbReference type="NCBI Taxonomy" id="294746"/>
    <lineage>
        <taxon>Eukaryota</taxon>
        <taxon>Fungi</taxon>
        <taxon>Dikarya</taxon>
        <taxon>Ascomycota</taxon>
        <taxon>Saccharomycotina</taxon>
        <taxon>Pichiomycetes</taxon>
        <taxon>Debaryomycetaceae</taxon>
        <taxon>Meyerozyma</taxon>
    </lineage>
</organism>